<keyword evidence="1" id="KW-0175">Coiled coil</keyword>
<feature type="binding site" evidence="9">
    <location>
        <position position="527"/>
    </location>
    <ligand>
        <name>3',3'-c-di-GMP</name>
        <dbReference type="ChEBI" id="CHEBI:58805"/>
    </ligand>
</feature>
<dbReference type="GO" id="GO:0000166">
    <property type="term" value="F:nucleotide binding"/>
    <property type="evidence" value="ECO:0007669"/>
    <property type="project" value="UniProtKB-KW"/>
</dbReference>
<dbReference type="PDB" id="3N3T">
    <property type="method" value="X-ray"/>
    <property type="resolution" value="2.35 A"/>
    <property type="chains" value="A/B=487-758"/>
</dbReference>
<evidence type="ECO:0007829" key="8">
    <source>
        <dbReference type="PDB" id="2R6O"/>
    </source>
</evidence>
<reference evidence="8 9" key="2">
    <citation type="journal article" date="2010" name="J. Mol. Biol.">
        <title>Structural insight into the mechanism of c-di-GMP hydrolysis by EAL domain phosphodiesterases.</title>
        <authorList>
            <person name="Tchigvintsev A."/>
            <person name="Xu X."/>
            <person name="Singer A."/>
            <person name="Chang C."/>
            <person name="Brown G."/>
            <person name="Proudfoot M."/>
            <person name="Cui H."/>
            <person name="Flick R."/>
            <person name="Anderson W.F."/>
            <person name="Joachimiak A."/>
            <person name="Galperin M.Y."/>
            <person name="Savchenko A."/>
            <person name="Yakunin A.F."/>
        </authorList>
    </citation>
    <scope>X-RAY CRYSTALLOGRAPHY (1.80 ANGSTROMS) OF 487-758 IN COMPLEX WITH 3',3'-C-DI-GMP AND MG(2+)</scope>
</reference>
<feature type="binding site" evidence="8 9">
    <location>
        <position position="616"/>
    </location>
    <ligand>
        <name>Mg(2+)</name>
        <dbReference type="ChEBI" id="CHEBI:18420"/>
        <label>1</label>
    </ligand>
</feature>
<gene>
    <name evidence="6" type="ordered locus">Tbd_1265</name>
</gene>
<sequence>MVYRILLQVWLGCVFLLAPESDAHAQPVRVGVFENPPIVSAGLDGMPRGISIDVIQLVAQREGWQVSYVSSPVDDLIGRLERGEIDVLAAIGYSEEYARRLRLSRESLIANWAMIFRRADVAIDSLPQLKRRRVALVRGSVQAKALIRLAEQFDAPFKPVYVDDFPAVVRALQERRADAGSVNRLFAVEYANQPGVVETAIVFSPVSVHYAAPRSADPALLDALDRHLAELKADTDSVYYTSLKRWLAAAPDGRLPPWLPWLIGGGGGALLLALAFVVLLRHKVGRQTGELQRRADQLELEVEQREQAQRHLNRLAYFDGLTRLPNREAFRLTLSQALRTLNGSGGRLALLFVDVDRLKNVNDGLGHRAGDMLLQQIAGRLQSVLRGHDHLSRFGGDEFVVIVSEIVRDTDAERVAGRLLAALAAPVDIGGTQVYTGASIGIALYPEDAESLDGLLKHADTAMYQAKEQGGNRYVFYHAQQTERAVERLTLDTRLRQALERNELVLHYQPIVELASGRIVGGEALVRWEDPERGLVMPSAFIPAAEDTGLIVALSDWVLEACCTQLRAWQQQGRAADDLTLSVNISTRQFEGEHLTRAVDRALARSGLRPDCLELEITENVMLVMTDEVRTCLDALRARGVRLALDDFGTGYSSLSYLSQLPFHGLKIDQSFVRKIPAHPSETQIVTTILALARGLGMEVVAEGIETAQQYAFLRDRGCEFGQGNLMSTPQAADAFASLLDRQKASGQRPVHGHETAP</sequence>
<feature type="binding site" evidence="8">
    <location>
        <position position="669"/>
    </location>
    <ligand>
        <name>Mg(2+)</name>
        <dbReference type="ChEBI" id="CHEBI:18420"/>
        <label>3</label>
    </ligand>
</feature>
<dbReference type="PANTHER" id="PTHR44757:SF2">
    <property type="entry name" value="BIOFILM ARCHITECTURE MAINTENANCE PROTEIN MBAA"/>
    <property type="match status" value="1"/>
</dbReference>
<keyword evidence="9" id="KW-0547">Nucleotide-binding</keyword>
<feature type="binding site" evidence="9">
    <location>
        <position position="647"/>
    </location>
    <ligand>
        <name>Mg(2+)</name>
        <dbReference type="ChEBI" id="CHEBI:18420"/>
        <label>2</label>
    </ligand>
</feature>
<feature type="binding site" evidence="9">
    <location>
        <position position="646"/>
    </location>
    <ligand>
        <name>Mg(2+)</name>
        <dbReference type="ChEBI" id="CHEBI:18420"/>
        <label>2</label>
    </ligand>
</feature>
<dbReference type="SMART" id="SM00267">
    <property type="entry name" value="GGDEF"/>
    <property type="match status" value="1"/>
</dbReference>
<dbReference type="SMART" id="SM00052">
    <property type="entry name" value="EAL"/>
    <property type="match status" value="1"/>
</dbReference>
<feature type="chain" id="PRO_5004228947" evidence="3">
    <location>
        <begin position="26"/>
        <end position="758"/>
    </location>
</feature>
<dbReference type="Pfam" id="PF00563">
    <property type="entry name" value="EAL"/>
    <property type="match status" value="1"/>
</dbReference>
<evidence type="ECO:0000256" key="1">
    <source>
        <dbReference type="SAM" id="Coils"/>
    </source>
</evidence>
<name>Q3SJE6_THIDA</name>
<evidence type="ECO:0000256" key="3">
    <source>
        <dbReference type="SAM" id="SignalP"/>
    </source>
</evidence>
<feature type="binding site" evidence="8 9">
    <location>
        <position position="646"/>
    </location>
    <ligand>
        <name>Mg(2+)</name>
        <dbReference type="ChEBI" id="CHEBI:18420"/>
        <label>1</label>
    </ligand>
</feature>
<dbReference type="SUPFAM" id="SSF55073">
    <property type="entry name" value="Nucleotide cyclase"/>
    <property type="match status" value="1"/>
</dbReference>
<dbReference type="CDD" id="cd13704">
    <property type="entry name" value="PBP2_HisK"/>
    <property type="match status" value="1"/>
</dbReference>
<evidence type="ECO:0000259" key="5">
    <source>
        <dbReference type="PROSITE" id="PS50887"/>
    </source>
</evidence>
<feature type="signal peptide" evidence="3">
    <location>
        <begin position="1"/>
        <end position="25"/>
    </location>
</feature>
<dbReference type="eggNOG" id="COG5001">
    <property type="taxonomic scope" value="Bacteria"/>
</dbReference>
<feature type="binding site" evidence="8 9">
    <location>
        <position position="523"/>
    </location>
    <ligand>
        <name>Mg(2+)</name>
        <dbReference type="ChEBI" id="CHEBI:18420"/>
        <label>1</label>
    </ligand>
</feature>
<dbReference type="KEGG" id="tbd:Tbd_1265"/>
<accession>Q3SJE6</accession>
<feature type="binding site" evidence="8 9">
    <location>
        <position position="584"/>
    </location>
    <ligand>
        <name>Mg(2+)</name>
        <dbReference type="ChEBI" id="CHEBI:18420"/>
        <label>1</label>
    </ligand>
</feature>
<feature type="binding site" evidence="9">
    <location>
        <position position="584"/>
    </location>
    <ligand>
        <name>3',3'-c-di-GMP</name>
        <dbReference type="ChEBI" id="CHEBI:58805"/>
    </ligand>
</feature>
<dbReference type="SUPFAM" id="SSF141868">
    <property type="entry name" value="EAL domain-like"/>
    <property type="match status" value="1"/>
</dbReference>
<feature type="binding site" evidence="9">
    <location>
        <position position="706"/>
    </location>
    <ligand>
        <name>3',3'-c-di-GMP</name>
        <dbReference type="ChEBI" id="CHEBI:58805"/>
    </ligand>
</feature>
<dbReference type="InterPro" id="IPR043128">
    <property type="entry name" value="Rev_trsase/Diguanyl_cyclase"/>
</dbReference>
<dbReference type="Pfam" id="PF00990">
    <property type="entry name" value="GGDEF"/>
    <property type="match status" value="1"/>
</dbReference>
<dbReference type="Gene3D" id="3.40.190.10">
    <property type="entry name" value="Periplasmic binding protein-like II"/>
    <property type="match status" value="2"/>
</dbReference>
<dbReference type="SMR" id="Q3SJE6"/>
<feature type="binding site" evidence="9">
    <location>
        <position position="703"/>
    </location>
    <ligand>
        <name>Mg(2+)</name>
        <dbReference type="ChEBI" id="CHEBI:18420"/>
        <label>2</label>
    </ligand>
</feature>
<keyword evidence="2" id="KW-1133">Transmembrane helix</keyword>
<dbReference type="OrthoDB" id="8553030at2"/>
<feature type="binding site" evidence="8">
    <location>
        <position position="647"/>
    </location>
    <ligand>
        <name>Mg(2+)</name>
        <dbReference type="ChEBI" id="CHEBI:18420"/>
        <label>3</label>
    </ligand>
</feature>
<keyword evidence="8 9" id="KW-0479">Metal-binding</keyword>
<dbReference type="Gene3D" id="3.30.70.270">
    <property type="match status" value="1"/>
</dbReference>
<evidence type="ECO:0000313" key="7">
    <source>
        <dbReference type="Proteomes" id="UP000008291"/>
    </source>
</evidence>
<dbReference type="PDBsum" id="2R6O"/>
<proteinExistence type="evidence at protein level"/>
<evidence type="ECO:0007829" key="9">
    <source>
        <dbReference type="PDB" id="3N3T"/>
    </source>
</evidence>
<dbReference type="InterPro" id="IPR001638">
    <property type="entry name" value="Solute-binding_3/MltF_N"/>
</dbReference>
<evidence type="ECO:0000313" key="6">
    <source>
        <dbReference type="EMBL" id="AAZ97218.1"/>
    </source>
</evidence>
<evidence type="ECO:0000256" key="2">
    <source>
        <dbReference type="SAM" id="Phobius"/>
    </source>
</evidence>
<dbReference type="GO" id="GO:0046872">
    <property type="term" value="F:metal ion binding"/>
    <property type="evidence" value="ECO:0007669"/>
    <property type="project" value="UniProtKB-KW"/>
</dbReference>
<keyword evidence="2" id="KW-0812">Transmembrane</keyword>
<dbReference type="eggNOG" id="COG0834">
    <property type="taxonomic scope" value="Bacteria"/>
</dbReference>
<reference evidence="6 7" key="1">
    <citation type="journal article" date="2006" name="J. Bacteriol.">
        <title>The genome sequence of the obligately chemolithoautotrophic, facultatively anaerobic bacterium Thiobacillus denitrificans.</title>
        <authorList>
            <person name="Beller H.R."/>
            <person name="Chain P.S."/>
            <person name="Letain T.E."/>
            <person name="Chakicherla A."/>
            <person name="Larimer F.W."/>
            <person name="Richardson P.M."/>
            <person name="Coleman M.A."/>
            <person name="Wood A.P."/>
            <person name="Kelly D.P."/>
        </authorList>
    </citation>
    <scope>NUCLEOTIDE SEQUENCE [LARGE SCALE GENOMIC DNA]</scope>
    <source>
        <strain evidence="6 7">ATCC 25259</strain>
    </source>
</reference>
<dbReference type="PANTHER" id="PTHR44757">
    <property type="entry name" value="DIGUANYLATE CYCLASE DGCP"/>
    <property type="match status" value="1"/>
</dbReference>
<dbReference type="EMBL" id="CP000116">
    <property type="protein sequence ID" value="AAZ97218.1"/>
    <property type="molecule type" value="Genomic_DNA"/>
</dbReference>
<feature type="domain" description="EAL" evidence="4">
    <location>
        <begin position="488"/>
        <end position="744"/>
    </location>
</feature>
<feature type="binding site" evidence="9">
    <location>
        <position position="526"/>
    </location>
    <ligand>
        <name>3',3'-c-di-GMP</name>
        <dbReference type="ChEBI" id="CHEBI:58805"/>
    </ligand>
</feature>
<keyword evidence="8 9" id="KW-0002">3D-structure</keyword>
<organism evidence="6 7">
    <name type="scientific">Thiobacillus denitrificans (strain ATCC 25259 / T1)</name>
    <dbReference type="NCBI Taxonomy" id="292415"/>
    <lineage>
        <taxon>Bacteria</taxon>
        <taxon>Pseudomonadati</taxon>
        <taxon>Pseudomonadota</taxon>
        <taxon>Betaproteobacteria</taxon>
        <taxon>Nitrosomonadales</taxon>
        <taxon>Thiobacillaceae</taxon>
        <taxon>Thiobacillus</taxon>
    </lineage>
</organism>
<dbReference type="PDBsum" id="3N3T"/>
<dbReference type="CDD" id="cd01949">
    <property type="entry name" value="GGDEF"/>
    <property type="match status" value="1"/>
</dbReference>
<dbReference type="Proteomes" id="UP000008291">
    <property type="component" value="Chromosome"/>
</dbReference>
<keyword evidence="3" id="KW-0732">Signal</keyword>
<dbReference type="PROSITE" id="PS50887">
    <property type="entry name" value="GGDEF"/>
    <property type="match status" value="1"/>
</dbReference>
<dbReference type="CDD" id="cd01948">
    <property type="entry name" value="EAL"/>
    <property type="match status" value="1"/>
</dbReference>
<dbReference type="AlphaFoldDB" id="Q3SJE6"/>
<dbReference type="InterPro" id="IPR029787">
    <property type="entry name" value="Nucleotide_cyclase"/>
</dbReference>
<dbReference type="RefSeq" id="WP_011311777.1">
    <property type="nucleotide sequence ID" value="NC_007404.1"/>
</dbReference>
<evidence type="ECO:0000259" key="4">
    <source>
        <dbReference type="PROSITE" id="PS50883"/>
    </source>
</evidence>
<keyword evidence="7" id="KW-1185">Reference proteome</keyword>
<dbReference type="FunFam" id="3.20.20.450:FF:000001">
    <property type="entry name" value="Cyclic di-GMP phosphodiesterase yahA"/>
    <property type="match status" value="1"/>
</dbReference>
<dbReference type="SMART" id="SM00062">
    <property type="entry name" value="PBPb"/>
    <property type="match status" value="1"/>
</dbReference>
<feature type="coiled-coil region" evidence="1">
    <location>
        <begin position="288"/>
        <end position="315"/>
    </location>
</feature>
<dbReference type="HOGENOM" id="CLU_000445_70_36_4"/>
<dbReference type="STRING" id="292415.Tbd_1265"/>
<feature type="binding site" evidence="9">
    <location>
        <position position="669"/>
    </location>
    <ligand>
        <name>Mg(2+)</name>
        <dbReference type="ChEBI" id="CHEBI:18420"/>
        <label>2</label>
    </ligand>
</feature>
<protein>
    <submittedName>
        <fullName evidence="6">Putative diguanylate cyclase/phosphodiesterase (GGDEF &amp; EAL domains)</fullName>
    </submittedName>
</protein>
<dbReference type="PDB" id="2R6O">
    <property type="method" value="X-ray"/>
    <property type="resolution" value="1.80 A"/>
    <property type="chains" value="A/B=487-758"/>
</dbReference>
<dbReference type="Gene3D" id="3.20.20.450">
    <property type="entry name" value="EAL domain"/>
    <property type="match status" value="1"/>
</dbReference>
<dbReference type="EvolutionaryTrace" id="Q3SJE6"/>
<feature type="binding site" evidence="9">
    <location>
        <position position="509"/>
    </location>
    <ligand>
        <name>3',3'-c-di-GMP</name>
        <dbReference type="ChEBI" id="CHEBI:58805"/>
    </ligand>
</feature>
<keyword evidence="2" id="KW-0472">Membrane</keyword>
<feature type="transmembrane region" description="Helical" evidence="2">
    <location>
        <begin position="258"/>
        <end position="280"/>
    </location>
</feature>
<dbReference type="InterPro" id="IPR001633">
    <property type="entry name" value="EAL_dom"/>
</dbReference>
<dbReference type="InterPro" id="IPR052155">
    <property type="entry name" value="Biofilm_reg_signaling"/>
</dbReference>
<dbReference type="SUPFAM" id="SSF53850">
    <property type="entry name" value="Periplasmic binding protein-like II"/>
    <property type="match status" value="1"/>
</dbReference>
<dbReference type="PROSITE" id="PS50883">
    <property type="entry name" value="EAL"/>
    <property type="match status" value="1"/>
</dbReference>
<feature type="binding site" evidence="9">
    <location>
        <position position="725"/>
    </location>
    <ligand>
        <name>3',3'-c-di-GMP</name>
        <dbReference type="ChEBI" id="CHEBI:58805"/>
    </ligand>
</feature>
<feature type="domain" description="GGDEF" evidence="5">
    <location>
        <begin position="346"/>
        <end position="479"/>
    </location>
</feature>
<dbReference type="NCBIfam" id="TIGR00254">
    <property type="entry name" value="GGDEF"/>
    <property type="match status" value="1"/>
</dbReference>
<dbReference type="InterPro" id="IPR000160">
    <property type="entry name" value="GGDEF_dom"/>
</dbReference>
<dbReference type="Pfam" id="PF00497">
    <property type="entry name" value="SBP_bac_3"/>
    <property type="match status" value="1"/>
</dbReference>
<dbReference type="InterPro" id="IPR035919">
    <property type="entry name" value="EAL_sf"/>
</dbReference>